<dbReference type="KEGG" id="lab:LA76x_1702"/>
<proteinExistence type="predicted"/>
<accession>A0A0S2F8K4</accession>
<name>A0A0S2F8K4_LYSAN</name>
<evidence type="ECO:0000256" key="1">
    <source>
        <dbReference type="SAM" id="MobiDB-lite"/>
    </source>
</evidence>
<keyword evidence="3" id="KW-1185">Reference proteome</keyword>
<protein>
    <submittedName>
        <fullName evidence="2">6-phosphofructokinase domain protein</fullName>
    </submittedName>
</protein>
<evidence type="ECO:0000313" key="2">
    <source>
        <dbReference type="EMBL" id="ALN79858.1"/>
    </source>
</evidence>
<dbReference type="AlphaFoldDB" id="A0A0S2F8K4"/>
<dbReference type="EMBL" id="CP011129">
    <property type="protein sequence ID" value="ALN79858.1"/>
    <property type="molecule type" value="Genomic_DNA"/>
</dbReference>
<dbReference type="PATRIC" id="fig|84531.8.peg.1732"/>
<keyword evidence="2" id="KW-0418">Kinase</keyword>
<dbReference type="Proteomes" id="UP000060787">
    <property type="component" value="Chromosome"/>
</dbReference>
<organism evidence="2 3">
    <name type="scientific">Lysobacter antibioticus</name>
    <dbReference type="NCBI Taxonomy" id="84531"/>
    <lineage>
        <taxon>Bacteria</taxon>
        <taxon>Pseudomonadati</taxon>
        <taxon>Pseudomonadota</taxon>
        <taxon>Gammaproteobacteria</taxon>
        <taxon>Lysobacterales</taxon>
        <taxon>Lysobacteraceae</taxon>
        <taxon>Lysobacter</taxon>
    </lineage>
</organism>
<dbReference type="GO" id="GO:0016301">
    <property type="term" value="F:kinase activity"/>
    <property type="evidence" value="ECO:0007669"/>
    <property type="project" value="UniProtKB-KW"/>
</dbReference>
<keyword evidence="2" id="KW-0808">Transferase</keyword>
<evidence type="ECO:0000313" key="3">
    <source>
        <dbReference type="Proteomes" id="UP000060787"/>
    </source>
</evidence>
<gene>
    <name evidence="2" type="ORF">LA76x_1702</name>
</gene>
<sequence length="91" mass="9851">MWREPRRTDVTYSRHGAGSSAPRRTPLQGQNFAICSAACRLPLAACRLPLAACRLPLAACRLPLAACRLPLAVAVAVAVKAWRRSELAMQP</sequence>
<dbReference type="STRING" id="84531.LA76x_1702"/>
<feature type="region of interest" description="Disordered" evidence="1">
    <location>
        <begin position="1"/>
        <end position="25"/>
    </location>
</feature>
<reference evidence="2 3" key="1">
    <citation type="journal article" date="2015" name="BMC Genomics">
        <title>Comparative genomics and metabolic profiling of the genus Lysobacter.</title>
        <authorList>
            <person name="de Bruijn I."/>
            <person name="Cheng X."/>
            <person name="de Jager V."/>
            <person name="Exposito R.G."/>
            <person name="Watrous J."/>
            <person name="Patel N."/>
            <person name="Postma J."/>
            <person name="Dorrestein P.C."/>
            <person name="Kobayashi D."/>
            <person name="Raaijmakers J.M."/>
        </authorList>
    </citation>
    <scope>NUCLEOTIDE SEQUENCE [LARGE SCALE GENOMIC DNA]</scope>
    <source>
        <strain evidence="2 3">76</strain>
    </source>
</reference>